<evidence type="ECO:0000256" key="4">
    <source>
        <dbReference type="ARBA" id="ARBA00022461"/>
    </source>
</evidence>
<dbReference type="GO" id="GO:0015280">
    <property type="term" value="F:ligand-gated sodium channel activity"/>
    <property type="evidence" value="ECO:0007669"/>
    <property type="project" value="TreeGrafter"/>
</dbReference>
<dbReference type="PRINTS" id="PR01078">
    <property type="entry name" value="AMINACHANNEL"/>
</dbReference>
<keyword evidence="8 12" id="KW-0406">Ion transport</keyword>
<comment type="similarity">
    <text evidence="2 12">Belongs to the amiloride-sensitive sodium channel (TC 1.A.6) family.</text>
</comment>
<evidence type="ECO:0000256" key="1">
    <source>
        <dbReference type="ARBA" id="ARBA00004141"/>
    </source>
</evidence>
<evidence type="ECO:0000256" key="9">
    <source>
        <dbReference type="ARBA" id="ARBA00023136"/>
    </source>
</evidence>
<dbReference type="GO" id="GO:0005886">
    <property type="term" value="C:plasma membrane"/>
    <property type="evidence" value="ECO:0007669"/>
    <property type="project" value="TreeGrafter"/>
</dbReference>
<keyword evidence="10 12" id="KW-0739">Sodium transport</keyword>
<dbReference type="PANTHER" id="PTHR11690:SF248">
    <property type="entry name" value="PICKPOCKET 17, ISOFORM A"/>
    <property type="match status" value="1"/>
</dbReference>
<keyword evidence="5 12" id="KW-0812">Transmembrane</keyword>
<evidence type="ECO:0000313" key="14">
    <source>
        <dbReference type="Proteomes" id="UP000499080"/>
    </source>
</evidence>
<evidence type="ECO:0000256" key="5">
    <source>
        <dbReference type="ARBA" id="ARBA00022692"/>
    </source>
</evidence>
<accession>A0A4Y2E0W2</accession>
<evidence type="ECO:0000256" key="6">
    <source>
        <dbReference type="ARBA" id="ARBA00022989"/>
    </source>
</evidence>
<gene>
    <name evidence="13" type="primary">asic4_1</name>
    <name evidence="13" type="ORF">AVEN_187965_1</name>
</gene>
<evidence type="ECO:0000256" key="12">
    <source>
        <dbReference type="RuleBase" id="RU000679"/>
    </source>
</evidence>
<evidence type="ECO:0000256" key="10">
    <source>
        <dbReference type="ARBA" id="ARBA00023201"/>
    </source>
</evidence>
<evidence type="ECO:0000256" key="11">
    <source>
        <dbReference type="ARBA" id="ARBA00023303"/>
    </source>
</evidence>
<evidence type="ECO:0000256" key="8">
    <source>
        <dbReference type="ARBA" id="ARBA00023065"/>
    </source>
</evidence>
<reference evidence="13 14" key="1">
    <citation type="journal article" date="2019" name="Sci. Rep.">
        <title>Orb-weaving spider Araneus ventricosus genome elucidates the spidroin gene catalogue.</title>
        <authorList>
            <person name="Kono N."/>
            <person name="Nakamura H."/>
            <person name="Ohtoshi R."/>
            <person name="Moran D.A.P."/>
            <person name="Shinohara A."/>
            <person name="Yoshida Y."/>
            <person name="Fujiwara M."/>
            <person name="Mori M."/>
            <person name="Tomita M."/>
            <person name="Arakawa K."/>
        </authorList>
    </citation>
    <scope>NUCLEOTIDE SEQUENCE [LARGE SCALE GENOMIC DNA]</scope>
</reference>
<proteinExistence type="inferred from homology"/>
<dbReference type="Gene3D" id="1.10.287.770">
    <property type="entry name" value="YojJ-like"/>
    <property type="match status" value="1"/>
</dbReference>
<protein>
    <submittedName>
        <fullName evidence="13">Acid-sensing ion channel 4</fullName>
    </submittedName>
</protein>
<dbReference type="Proteomes" id="UP000499080">
    <property type="component" value="Unassembled WGS sequence"/>
</dbReference>
<dbReference type="AlphaFoldDB" id="A0A4Y2E0W2"/>
<keyword evidence="4 12" id="KW-0894">Sodium channel</keyword>
<name>A0A4Y2E0W2_ARAVE</name>
<evidence type="ECO:0000313" key="13">
    <source>
        <dbReference type="EMBL" id="GBM21969.1"/>
    </source>
</evidence>
<keyword evidence="7" id="KW-0915">Sodium</keyword>
<evidence type="ECO:0000256" key="2">
    <source>
        <dbReference type="ARBA" id="ARBA00007193"/>
    </source>
</evidence>
<keyword evidence="6" id="KW-1133">Transmembrane helix</keyword>
<dbReference type="OrthoDB" id="6418922at2759"/>
<evidence type="ECO:0000256" key="7">
    <source>
        <dbReference type="ARBA" id="ARBA00023053"/>
    </source>
</evidence>
<organism evidence="13 14">
    <name type="scientific">Araneus ventricosus</name>
    <name type="common">Orbweaver spider</name>
    <name type="synonym">Epeira ventricosa</name>
    <dbReference type="NCBI Taxonomy" id="182803"/>
    <lineage>
        <taxon>Eukaryota</taxon>
        <taxon>Metazoa</taxon>
        <taxon>Ecdysozoa</taxon>
        <taxon>Arthropoda</taxon>
        <taxon>Chelicerata</taxon>
        <taxon>Arachnida</taxon>
        <taxon>Araneae</taxon>
        <taxon>Araneomorphae</taxon>
        <taxon>Entelegynae</taxon>
        <taxon>Araneoidea</taxon>
        <taxon>Araneidae</taxon>
        <taxon>Araneus</taxon>
    </lineage>
</organism>
<keyword evidence="9" id="KW-0472">Membrane</keyword>
<comment type="caution">
    <text evidence="13">The sequence shown here is derived from an EMBL/GenBank/DDBJ whole genome shotgun (WGS) entry which is preliminary data.</text>
</comment>
<comment type="subcellular location">
    <subcellularLocation>
        <location evidence="1">Membrane</location>
        <topology evidence="1">Multi-pass membrane protein</topology>
    </subcellularLocation>
</comment>
<keyword evidence="11 12" id="KW-0407">Ion channel</keyword>
<dbReference type="EMBL" id="BGPR01000470">
    <property type="protein sequence ID" value="GBM21969.1"/>
    <property type="molecule type" value="Genomic_DNA"/>
</dbReference>
<dbReference type="InterPro" id="IPR001873">
    <property type="entry name" value="ENaC"/>
</dbReference>
<dbReference type="PANTHER" id="PTHR11690">
    <property type="entry name" value="AMILORIDE-SENSITIVE SODIUM CHANNEL-RELATED"/>
    <property type="match status" value="1"/>
</dbReference>
<keyword evidence="3 12" id="KW-0813">Transport</keyword>
<keyword evidence="14" id="KW-1185">Reference proteome</keyword>
<dbReference type="Gene3D" id="2.60.470.10">
    <property type="entry name" value="Acid-sensing ion channels like domains"/>
    <property type="match status" value="1"/>
</dbReference>
<sequence length="422" mass="48992">MSLVGIIYKIEHVCDLYWKYPVVVSFGIDKVRSLEFPAVTVCSLNRIYDFSNERTGDNPIHMPLIISEFRSLYHCRNGTEERKKANDSSLKFLIHYYSKDVKQRYEMGIQPSRFIKNCSFNNKICSTSDITNFTNFRYGNCIIFNKQKRGKELLRTSQIGHGNGLILELNMFHKMYTKMEHTLGLKVIIHHPMANPSAEDDGFIVSPGFETSVSLRQTIYRRLPKPYKDHCMNYGADKNNPVRNKNECIRRCIQVKNFENCRCIDQSLGVMNNLRQCNFTDVTESCCIDAVLKDMSLRSSSCSCPLPCISVNYNEIVSRALLQWSEADETVNYNLDYLYEYVEPRFSSREDTKGSLVILNIFYSTLERYIYEQKPQWQEAEIISYIGNELGLWLGLSLVAIFELFEKLVLIIKYAVSKFLTP</sequence>
<evidence type="ECO:0000256" key="3">
    <source>
        <dbReference type="ARBA" id="ARBA00022448"/>
    </source>
</evidence>
<dbReference type="Pfam" id="PF00858">
    <property type="entry name" value="ASC"/>
    <property type="match status" value="1"/>
</dbReference>